<gene>
    <name evidence="1" type="ORF">NCTC11645_00247</name>
</gene>
<organism evidence="1 2">
    <name type="scientific">Grimontia hollisae</name>
    <name type="common">Vibrio hollisae</name>
    <dbReference type="NCBI Taxonomy" id="673"/>
    <lineage>
        <taxon>Bacteria</taxon>
        <taxon>Pseudomonadati</taxon>
        <taxon>Pseudomonadota</taxon>
        <taxon>Gammaproteobacteria</taxon>
        <taxon>Vibrionales</taxon>
        <taxon>Vibrionaceae</taxon>
        <taxon>Grimontia</taxon>
    </lineage>
</organism>
<dbReference type="Gene3D" id="2.30.30.830">
    <property type="match status" value="1"/>
</dbReference>
<dbReference type="GeneID" id="58895933"/>
<evidence type="ECO:0000313" key="1">
    <source>
        <dbReference type="EMBL" id="STO55945.1"/>
    </source>
</evidence>
<dbReference type="Pfam" id="PF04351">
    <property type="entry name" value="PilP"/>
    <property type="match status" value="1"/>
</dbReference>
<proteinExistence type="predicted"/>
<evidence type="ECO:0000313" key="2">
    <source>
        <dbReference type="Proteomes" id="UP000254512"/>
    </source>
</evidence>
<name>A0A377HJN0_GRIHO</name>
<dbReference type="KEGG" id="gho:AL542_08385"/>
<accession>A0A377HJN0</accession>
<protein>
    <submittedName>
        <fullName evidence="1">Pilus assembly protein, PilP</fullName>
    </submittedName>
</protein>
<reference evidence="1 2" key="1">
    <citation type="submission" date="2018-06" db="EMBL/GenBank/DDBJ databases">
        <authorList>
            <consortium name="Pathogen Informatics"/>
            <person name="Doyle S."/>
        </authorList>
    </citation>
    <scope>NUCLEOTIDE SEQUENCE [LARGE SCALE GENOMIC DNA]</scope>
    <source>
        <strain evidence="1 2">NCTC11645</strain>
    </source>
</reference>
<dbReference type="EMBL" id="UGHD01000002">
    <property type="protein sequence ID" value="STO55945.1"/>
    <property type="molecule type" value="Genomic_DNA"/>
</dbReference>
<dbReference type="PIRSF" id="PIRSF016481">
    <property type="entry name" value="Pilus_assembly_PilP"/>
    <property type="match status" value="1"/>
</dbReference>
<dbReference type="STRING" id="673.AL542_08385"/>
<dbReference type="PROSITE" id="PS51257">
    <property type="entry name" value="PROKAR_LIPOPROTEIN"/>
    <property type="match status" value="1"/>
</dbReference>
<dbReference type="RefSeq" id="WP_005501373.1">
    <property type="nucleotide sequence ID" value="NZ_CABMOB010000001.1"/>
</dbReference>
<dbReference type="InterPro" id="IPR007446">
    <property type="entry name" value="PilP"/>
</dbReference>
<dbReference type="AlphaFoldDB" id="A0A377HJN0"/>
<dbReference type="Proteomes" id="UP000254512">
    <property type="component" value="Unassembled WGS sequence"/>
</dbReference>
<sequence>MRVIFMAAGTLLLTACMSDGRNDDLERFIVKTYASAKVTATPLPPEPTYFPVPFSPGVDTDPFVLPSATEEEKLVKGDCWQPDGLPLKDPLESYELSSLEFKGVIGLPGSYWALVAAPDDTIHRVGLGRVLGNNRGRVDSISQHTLSITEHLPDGLGCWQVRNVRLALNNNQKGKQ</sequence>